<sequence length="334" mass="35288">MHARGEHNGHLILEGVRLAAILGVLLVAAAVFGASLQRYLAQSTVTSSGMPDYAGTPHPEREAAFLRDTVNMLAAKVGTLQARLASIDGMGKRVAEVAGVAYTDPELALASTIPAHAQASEVMDELFTDRQPPNVESAEALGRQLDELQERMTQQSDTLRMLDVALTRRSADQARLPTTSPVVDFPYLSSSYGWRTDPFTGRYAMHEGLDFAAPTGTPILAAAGGVVLEAGFRQGYGNMVEIDHGDGLVTRYAHASSLTVKQGDLVERGQEVARVGSTGRSTGSHLHFEVRLAGQPLDPRLFLGAPRTVPPAVAQATASGSASSTAPPATPVAR</sequence>
<dbReference type="GO" id="GO:0004222">
    <property type="term" value="F:metalloendopeptidase activity"/>
    <property type="evidence" value="ECO:0007669"/>
    <property type="project" value="TreeGrafter"/>
</dbReference>
<evidence type="ECO:0000313" key="5">
    <source>
        <dbReference type="Proteomes" id="UP000077037"/>
    </source>
</evidence>
<dbReference type="AlphaFoldDB" id="A0A157L1D9"/>
<dbReference type="PANTHER" id="PTHR21666">
    <property type="entry name" value="PEPTIDASE-RELATED"/>
    <property type="match status" value="1"/>
</dbReference>
<feature type="domain" description="M23ase beta-sheet core" evidence="3">
    <location>
        <begin position="205"/>
        <end position="299"/>
    </location>
</feature>
<protein>
    <submittedName>
        <fullName evidence="4">Metallopeptidase</fullName>
    </submittedName>
</protein>
<feature type="region of interest" description="Disordered" evidence="2">
    <location>
        <begin position="313"/>
        <end position="334"/>
    </location>
</feature>
<gene>
    <name evidence="4" type="primary">nlpD_1</name>
    <name evidence="4" type="ORF">SAMEA1982600_00521</name>
</gene>
<dbReference type="Gene3D" id="2.70.70.10">
    <property type="entry name" value="Glucose Permease (Domain IIA)"/>
    <property type="match status" value="1"/>
</dbReference>
<organism evidence="4 5">
    <name type="scientific">Bordetella ansorpii</name>
    <dbReference type="NCBI Taxonomy" id="288768"/>
    <lineage>
        <taxon>Bacteria</taxon>
        <taxon>Pseudomonadati</taxon>
        <taxon>Pseudomonadota</taxon>
        <taxon>Betaproteobacteria</taxon>
        <taxon>Burkholderiales</taxon>
        <taxon>Alcaligenaceae</taxon>
        <taxon>Bordetella</taxon>
    </lineage>
</organism>
<evidence type="ECO:0000313" key="4">
    <source>
        <dbReference type="EMBL" id="SAH90701.1"/>
    </source>
</evidence>
<dbReference type="OrthoDB" id="9815245at2"/>
<dbReference type="Pfam" id="PF01551">
    <property type="entry name" value="Peptidase_M23"/>
    <property type="match status" value="1"/>
</dbReference>
<name>A0A157L1D9_9BORD</name>
<dbReference type="PANTHER" id="PTHR21666:SF270">
    <property type="entry name" value="MUREIN HYDROLASE ACTIVATOR ENVC"/>
    <property type="match status" value="1"/>
</dbReference>
<dbReference type="EMBL" id="FKBS01000007">
    <property type="protein sequence ID" value="SAH90701.1"/>
    <property type="molecule type" value="Genomic_DNA"/>
</dbReference>
<proteinExistence type="predicted"/>
<reference evidence="4 5" key="1">
    <citation type="submission" date="2016-03" db="EMBL/GenBank/DDBJ databases">
        <authorList>
            <consortium name="Pathogen Informatics"/>
        </authorList>
    </citation>
    <scope>NUCLEOTIDE SEQUENCE [LARGE SCALE GENOMIC DNA]</scope>
    <source>
        <strain evidence="4 5">NCTC13364</strain>
    </source>
</reference>
<dbReference type="InterPro" id="IPR016047">
    <property type="entry name" value="M23ase_b-sheet_dom"/>
</dbReference>
<dbReference type="FunFam" id="2.70.70.10:FF:000006">
    <property type="entry name" value="M23 family peptidase"/>
    <property type="match status" value="1"/>
</dbReference>
<dbReference type="InterPro" id="IPR050570">
    <property type="entry name" value="Cell_wall_metabolism_enzyme"/>
</dbReference>
<dbReference type="SUPFAM" id="SSF51261">
    <property type="entry name" value="Duplicated hybrid motif"/>
    <property type="match status" value="1"/>
</dbReference>
<keyword evidence="1" id="KW-0175">Coiled coil</keyword>
<accession>A0A157L1D9</accession>
<evidence type="ECO:0000256" key="1">
    <source>
        <dbReference type="SAM" id="Coils"/>
    </source>
</evidence>
<feature type="coiled-coil region" evidence="1">
    <location>
        <begin position="138"/>
        <end position="165"/>
    </location>
</feature>
<dbReference type="InterPro" id="IPR011055">
    <property type="entry name" value="Dup_hybrid_motif"/>
</dbReference>
<dbReference type="CDD" id="cd12797">
    <property type="entry name" value="M23_peptidase"/>
    <property type="match status" value="1"/>
</dbReference>
<evidence type="ECO:0000256" key="2">
    <source>
        <dbReference type="SAM" id="MobiDB-lite"/>
    </source>
</evidence>
<dbReference type="RefSeq" id="WP_066408530.1">
    <property type="nucleotide sequence ID" value="NZ_FKBS01000007.1"/>
</dbReference>
<evidence type="ECO:0000259" key="3">
    <source>
        <dbReference type="Pfam" id="PF01551"/>
    </source>
</evidence>
<dbReference type="Proteomes" id="UP000077037">
    <property type="component" value="Unassembled WGS sequence"/>
</dbReference>